<accession>A0AAD7K5C5</accession>
<keyword evidence="3" id="KW-1185">Reference proteome</keyword>
<protein>
    <recommendedName>
        <fullName evidence="1">Aminoglycoside phosphotransferase domain-containing protein</fullName>
    </recommendedName>
</protein>
<evidence type="ECO:0000259" key="1">
    <source>
        <dbReference type="Pfam" id="PF01636"/>
    </source>
</evidence>
<dbReference type="SUPFAM" id="SSF56112">
    <property type="entry name" value="Protein kinase-like (PK-like)"/>
    <property type="match status" value="1"/>
</dbReference>
<dbReference type="PANTHER" id="PTHR21310">
    <property type="entry name" value="AMINOGLYCOSIDE PHOSPHOTRANSFERASE-RELATED-RELATED"/>
    <property type="match status" value="1"/>
</dbReference>
<dbReference type="PANTHER" id="PTHR21310:SF15">
    <property type="entry name" value="AMINOGLYCOSIDE PHOSPHOTRANSFERASE DOMAIN-CONTAINING PROTEIN"/>
    <property type="match status" value="1"/>
</dbReference>
<proteinExistence type="predicted"/>
<comment type="caution">
    <text evidence="2">The sequence shown here is derived from an EMBL/GenBank/DDBJ whole genome shotgun (WGS) entry which is preliminary data.</text>
</comment>
<dbReference type="AlphaFoldDB" id="A0AAD7K5C5"/>
<dbReference type="EMBL" id="JARJLG010000008">
    <property type="protein sequence ID" value="KAJ7778694.1"/>
    <property type="molecule type" value="Genomic_DNA"/>
</dbReference>
<dbReference type="Gene3D" id="3.90.1200.10">
    <property type="match status" value="1"/>
</dbReference>
<evidence type="ECO:0000313" key="2">
    <source>
        <dbReference type="EMBL" id="KAJ7778694.1"/>
    </source>
</evidence>
<dbReference type="InterPro" id="IPR051678">
    <property type="entry name" value="AGP_Transferase"/>
</dbReference>
<dbReference type="InterPro" id="IPR002575">
    <property type="entry name" value="Aminoglycoside_PTrfase"/>
</dbReference>
<feature type="domain" description="Aminoglycoside phosphotransferase" evidence="1">
    <location>
        <begin position="87"/>
        <end position="300"/>
    </location>
</feature>
<dbReference type="Proteomes" id="UP001215280">
    <property type="component" value="Unassembled WGS sequence"/>
</dbReference>
<sequence length="422" mass="46650">MSVVVGYTNFTHEQSEVLKERLAFAKRVLKEALNIESLEPIARGFNNKVYLLKLIPSSRAADATSHALQPGCLPFPAETPGAVIFRVVRNKSQTPAARKVLNSVAAMQLVRDGTDIPIAPVYAYDVSTEDAWMVEGKLPGVAMDEAWQTADIDTHLRMLESVADVLAKLKALSCPGGPGARFGGLGYDTEGKIILGPTCLAYDEGPFATAKDYYKAWISGQWEDAKKNVRADGWKVDGLPERIEKFVREGLDSALNCLEGCDVPTFIHADFNVLNILVSDTVPHVITGLLDFEWSHFGPASDEYFLSVPGPGVIYGGPYDRPDSPQGQATLNLLSGTIPAELDPSIGEAFLTYKMDGFLKARNVGTFSTIPNFEEIARLYWFGEYLRPWFFHENMKLPEEKVQKTRAKSAVCFDKDLRLWGY</sequence>
<dbReference type="Pfam" id="PF01636">
    <property type="entry name" value="APH"/>
    <property type="match status" value="1"/>
</dbReference>
<name>A0AAD7K5C5_9AGAR</name>
<dbReference type="InterPro" id="IPR011009">
    <property type="entry name" value="Kinase-like_dom_sf"/>
</dbReference>
<gene>
    <name evidence="2" type="ORF">DFH07DRAFT_537667</name>
</gene>
<evidence type="ECO:0000313" key="3">
    <source>
        <dbReference type="Proteomes" id="UP001215280"/>
    </source>
</evidence>
<reference evidence="2" key="1">
    <citation type="submission" date="2023-03" db="EMBL/GenBank/DDBJ databases">
        <title>Massive genome expansion in bonnet fungi (Mycena s.s.) driven by repeated elements and novel gene families across ecological guilds.</title>
        <authorList>
            <consortium name="Lawrence Berkeley National Laboratory"/>
            <person name="Harder C.B."/>
            <person name="Miyauchi S."/>
            <person name="Viragh M."/>
            <person name="Kuo A."/>
            <person name="Thoen E."/>
            <person name="Andreopoulos B."/>
            <person name="Lu D."/>
            <person name="Skrede I."/>
            <person name="Drula E."/>
            <person name="Henrissat B."/>
            <person name="Morin E."/>
            <person name="Kohler A."/>
            <person name="Barry K."/>
            <person name="LaButti K."/>
            <person name="Morin E."/>
            <person name="Salamov A."/>
            <person name="Lipzen A."/>
            <person name="Mereny Z."/>
            <person name="Hegedus B."/>
            <person name="Baldrian P."/>
            <person name="Stursova M."/>
            <person name="Weitz H."/>
            <person name="Taylor A."/>
            <person name="Grigoriev I.V."/>
            <person name="Nagy L.G."/>
            <person name="Martin F."/>
            <person name="Kauserud H."/>
        </authorList>
    </citation>
    <scope>NUCLEOTIDE SEQUENCE</scope>
    <source>
        <strain evidence="2">CBHHK188m</strain>
    </source>
</reference>
<organism evidence="2 3">
    <name type="scientific">Mycena maculata</name>
    <dbReference type="NCBI Taxonomy" id="230809"/>
    <lineage>
        <taxon>Eukaryota</taxon>
        <taxon>Fungi</taxon>
        <taxon>Dikarya</taxon>
        <taxon>Basidiomycota</taxon>
        <taxon>Agaricomycotina</taxon>
        <taxon>Agaricomycetes</taxon>
        <taxon>Agaricomycetidae</taxon>
        <taxon>Agaricales</taxon>
        <taxon>Marasmiineae</taxon>
        <taxon>Mycenaceae</taxon>
        <taxon>Mycena</taxon>
    </lineage>
</organism>